<accession>A0A074ZCR8</accession>
<evidence type="ECO:0000313" key="2">
    <source>
        <dbReference type="Proteomes" id="UP000054324"/>
    </source>
</evidence>
<dbReference type="AlphaFoldDB" id="A0A074ZCR8"/>
<sequence length="242" mass="27644">MKQTRITFAKLHPLWRQKGISPDLEGRVYQAAVWAVLHDCLTWPLRTDELSSGFGPLMSQKRYWCWMASRLKHEVAWCSIFNCLRTSQTRDSAGSHATKCAAPARPMFQSLRYSRYHDTCIYLLPGHITYERFSWVPSRKIELNDGSREKIRNSGTVFRISVAIIVDDLCREQTNSSCRGRCRFDTATKKLSSGFQACATLPDWRVNRSSQPGQLLGRPSISRAHQSHRSSVNTFACLDALI</sequence>
<dbReference type="GeneID" id="20322874"/>
<protein>
    <submittedName>
        <fullName evidence="1">Uncharacterized protein</fullName>
    </submittedName>
</protein>
<evidence type="ECO:0000313" key="1">
    <source>
        <dbReference type="EMBL" id="KER23422.1"/>
    </source>
</evidence>
<dbReference type="CTD" id="20322874"/>
<dbReference type="EMBL" id="KL596850">
    <property type="protein sequence ID" value="KER23422.1"/>
    <property type="molecule type" value="Genomic_DNA"/>
</dbReference>
<dbReference type="OrthoDB" id="425681at2759"/>
<keyword evidence="2" id="KW-1185">Reference proteome</keyword>
<reference evidence="1 2" key="1">
    <citation type="submission" date="2013-11" db="EMBL/GenBank/DDBJ databases">
        <title>Opisthorchis viverrini - life in the bile duct.</title>
        <authorList>
            <person name="Young N.D."/>
            <person name="Nagarajan N."/>
            <person name="Lin S.J."/>
            <person name="Korhonen P.K."/>
            <person name="Jex A.R."/>
            <person name="Hall R.S."/>
            <person name="Safavi-Hemami H."/>
            <person name="Kaewkong W."/>
            <person name="Bertrand D."/>
            <person name="Gao S."/>
            <person name="Seet Q."/>
            <person name="Wongkham S."/>
            <person name="Teh B.T."/>
            <person name="Wongkham C."/>
            <person name="Intapan P.M."/>
            <person name="Maleewong W."/>
            <person name="Yang X."/>
            <person name="Hu M."/>
            <person name="Wang Z."/>
            <person name="Hofmann A."/>
            <person name="Sternberg P.W."/>
            <person name="Tan P."/>
            <person name="Wang J."/>
            <person name="Gasser R.B."/>
        </authorList>
    </citation>
    <scope>NUCLEOTIDE SEQUENCE [LARGE SCALE GENOMIC DNA]</scope>
</reference>
<dbReference type="Proteomes" id="UP000054324">
    <property type="component" value="Unassembled WGS sequence"/>
</dbReference>
<dbReference type="RefSeq" id="XP_009172833.1">
    <property type="nucleotide sequence ID" value="XM_009174569.1"/>
</dbReference>
<name>A0A074ZCR8_OPIVI</name>
<dbReference type="KEGG" id="ovi:T265_08695"/>
<proteinExistence type="predicted"/>
<gene>
    <name evidence="1" type="ORF">T265_08695</name>
</gene>
<organism evidence="1 2">
    <name type="scientific">Opisthorchis viverrini</name>
    <name type="common">Southeast Asian liver fluke</name>
    <dbReference type="NCBI Taxonomy" id="6198"/>
    <lineage>
        <taxon>Eukaryota</taxon>
        <taxon>Metazoa</taxon>
        <taxon>Spiralia</taxon>
        <taxon>Lophotrochozoa</taxon>
        <taxon>Platyhelminthes</taxon>
        <taxon>Trematoda</taxon>
        <taxon>Digenea</taxon>
        <taxon>Opisthorchiida</taxon>
        <taxon>Opisthorchiata</taxon>
        <taxon>Opisthorchiidae</taxon>
        <taxon>Opisthorchis</taxon>
    </lineage>
</organism>